<dbReference type="RefSeq" id="WP_247468023.1">
    <property type="nucleotide sequence ID" value="NZ_JBHMAR010000001.1"/>
</dbReference>
<dbReference type="InterPro" id="IPR009613">
    <property type="entry name" value="LMF"/>
</dbReference>
<evidence type="ECO:0000256" key="4">
    <source>
        <dbReference type="ARBA" id="ARBA00022824"/>
    </source>
</evidence>
<dbReference type="Proteomes" id="UP001589703">
    <property type="component" value="Unassembled WGS sequence"/>
</dbReference>
<comment type="caution">
    <text evidence="10">The sequence shown here is derived from an EMBL/GenBank/DDBJ whole genome shotgun (WGS) entry which is preliminary data.</text>
</comment>
<keyword evidence="11" id="KW-1185">Reference proteome</keyword>
<accession>A0ABV5V7R2</accession>
<feature type="transmembrane region" description="Helical" evidence="7">
    <location>
        <begin position="284"/>
        <end position="302"/>
    </location>
</feature>
<evidence type="ECO:0000256" key="6">
    <source>
        <dbReference type="ARBA" id="ARBA00023136"/>
    </source>
</evidence>
<evidence type="ECO:0000313" key="11">
    <source>
        <dbReference type="Proteomes" id="UP001589703"/>
    </source>
</evidence>
<evidence type="ECO:0000256" key="2">
    <source>
        <dbReference type="ARBA" id="ARBA00005512"/>
    </source>
</evidence>
<evidence type="ECO:0000256" key="1">
    <source>
        <dbReference type="ARBA" id="ARBA00004477"/>
    </source>
</evidence>
<feature type="domain" description="Lipase maturation factor 1/2 N-terminal" evidence="8">
    <location>
        <begin position="121"/>
        <end position="266"/>
    </location>
</feature>
<evidence type="ECO:0000256" key="7">
    <source>
        <dbReference type="SAM" id="Phobius"/>
    </source>
</evidence>
<organism evidence="10 11">
    <name type="scientific">Streptomyces thermocoprophilus</name>
    <dbReference type="NCBI Taxonomy" id="78356"/>
    <lineage>
        <taxon>Bacteria</taxon>
        <taxon>Bacillati</taxon>
        <taxon>Actinomycetota</taxon>
        <taxon>Actinomycetes</taxon>
        <taxon>Kitasatosporales</taxon>
        <taxon>Streptomycetaceae</taxon>
        <taxon>Streptomyces</taxon>
    </lineage>
</organism>
<keyword evidence="6 7" id="KW-0472">Membrane</keyword>
<name>A0ABV5V7R2_9ACTN</name>
<keyword evidence="4" id="KW-0256">Endoplasmic reticulum</keyword>
<gene>
    <name evidence="10" type="ORF">ACFFRO_01580</name>
</gene>
<comment type="subcellular location">
    <subcellularLocation>
        <location evidence="1">Endoplasmic reticulum membrane</location>
        <topology evidence="1">Multi-pass membrane protein</topology>
    </subcellularLocation>
</comment>
<evidence type="ECO:0000259" key="8">
    <source>
        <dbReference type="Pfam" id="PF06762"/>
    </source>
</evidence>
<evidence type="ECO:0000313" key="10">
    <source>
        <dbReference type="EMBL" id="MFB9733851.1"/>
    </source>
</evidence>
<keyword evidence="3 7" id="KW-0812">Transmembrane</keyword>
<proteinExistence type="inferred from homology"/>
<sequence length="476" mass="54154">MDWFIAPDYWLSRLVFQRALAAVYLVAFLTAAVQFRALLGERGMLPVPRFTARVPFRRAPSLFHLYCSDRFCAGCAWAGCAVSAALLAGLDALVPLGAAMALWLVLWVLYLSIVNVGQTWYAFGWESLLLETGFLAVFLGNDEVAPPVVVLFLLRWLLFRVEFGAGLIKMRGDPCWRNLTCLHHHHETQPMPGPFSRWFHHLPKPLHRVETAANHVTQLAVPFLLFTPQPVATAAASLMIVTQLWLVLSGNFSWLNWLTITLALPTVRFPGGDAPASAPDTAPLWFEVLVLAVAALLLFLSYHPVANMLSRRQVMNRSFDPLHLVNTYGAFGSVNRVRYEVILEGTTDEVPHEDSGWQAYEFRGKPGDPRRRPRQFAPYHLRLDWLMWFAALSPGYAEPWFGKLVERLLEGDRATLRLLRSSPFPPDAPPRYIRARLFRYRFTTRRELRETGAHWVRAYVREYLPPTRLAGPAQRL</sequence>
<feature type="transmembrane region" description="Helical" evidence="7">
    <location>
        <begin position="244"/>
        <end position="264"/>
    </location>
</feature>
<reference evidence="10 11" key="1">
    <citation type="submission" date="2024-09" db="EMBL/GenBank/DDBJ databases">
        <authorList>
            <person name="Sun Q."/>
            <person name="Mori K."/>
        </authorList>
    </citation>
    <scope>NUCLEOTIDE SEQUENCE [LARGE SCALE GENOMIC DNA]</scope>
    <source>
        <strain evidence="10 11">JCM 10918</strain>
    </source>
</reference>
<dbReference type="PANTHER" id="PTHR14463:SF10">
    <property type="entry name" value="LIPASE MATURATION FACTOR 1"/>
    <property type="match status" value="1"/>
</dbReference>
<feature type="transmembrane region" description="Helical" evidence="7">
    <location>
        <begin position="96"/>
        <end position="113"/>
    </location>
</feature>
<keyword evidence="5 7" id="KW-1133">Transmembrane helix</keyword>
<feature type="transmembrane region" description="Helical" evidence="7">
    <location>
        <begin position="20"/>
        <end position="39"/>
    </location>
</feature>
<dbReference type="Pfam" id="PF25179">
    <property type="entry name" value="LMF1_C"/>
    <property type="match status" value="1"/>
</dbReference>
<dbReference type="EMBL" id="JBHMAR010000001">
    <property type="protein sequence ID" value="MFB9733851.1"/>
    <property type="molecule type" value="Genomic_DNA"/>
</dbReference>
<evidence type="ECO:0000256" key="3">
    <source>
        <dbReference type="ARBA" id="ARBA00022692"/>
    </source>
</evidence>
<dbReference type="InterPro" id="IPR057434">
    <property type="entry name" value="LMF1/2_N"/>
</dbReference>
<dbReference type="InterPro" id="IPR057433">
    <property type="entry name" value="LMF1/2_C"/>
</dbReference>
<evidence type="ECO:0000259" key="9">
    <source>
        <dbReference type="Pfam" id="PF25179"/>
    </source>
</evidence>
<dbReference type="Pfam" id="PF06762">
    <property type="entry name" value="LMF1"/>
    <property type="match status" value="1"/>
</dbReference>
<protein>
    <submittedName>
        <fullName evidence="10">Lipase maturation factor family protein</fullName>
    </submittedName>
</protein>
<evidence type="ECO:0000256" key="5">
    <source>
        <dbReference type="ARBA" id="ARBA00022989"/>
    </source>
</evidence>
<feature type="domain" description="Lipase maturation factor 1/2 C-terminal" evidence="9">
    <location>
        <begin position="324"/>
        <end position="465"/>
    </location>
</feature>
<dbReference type="PANTHER" id="PTHR14463">
    <property type="entry name" value="LIPASE MATURATION FACTOR"/>
    <property type="match status" value="1"/>
</dbReference>
<comment type="similarity">
    <text evidence="2">Belongs to the lipase maturation factor family.</text>
</comment>